<dbReference type="AlphaFoldDB" id="A0A5B7ZZV3"/>
<feature type="domain" description="DUF4142" evidence="3">
    <location>
        <begin position="55"/>
        <end position="189"/>
    </location>
</feature>
<feature type="region of interest" description="Disordered" evidence="1">
    <location>
        <begin position="26"/>
        <end position="52"/>
    </location>
</feature>
<name>A0A5B7ZZV3_9BACT</name>
<dbReference type="InterPro" id="IPR025419">
    <property type="entry name" value="DUF4142"/>
</dbReference>
<dbReference type="PROSITE" id="PS51257">
    <property type="entry name" value="PROKAR_LIPOPROTEIN"/>
    <property type="match status" value="1"/>
</dbReference>
<dbReference type="RefSeq" id="WP_139515104.1">
    <property type="nucleotide sequence ID" value="NZ_CP040896.1"/>
</dbReference>
<feature type="chain" id="PRO_5022955467" evidence="2">
    <location>
        <begin position="27"/>
        <end position="197"/>
    </location>
</feature>
<dbReference type="Gene3D" id="1.20.1260.10">
    <property type="match status" value="1"/>
</dbReference>
<protein>
    <submittedName>
        <fullName evidence="4">DUF4142 domain-containing protein</fullName>
    </submittedName>
</protein>
<reference evidence="4 5" key="1">
    <citation type="submission" date="2019-06" db="EMBL/GenBank/DDBJ databases">
        <authorList>
            <person name="Srinivasan S."/>
        </authorList>
    </citation>
    <scope>NUCLEOTIDE SEQUENCE [LARGE SCALE GENOMIC DNA]</scope>
    <source>
        <strain evidence="4 5">17J68-5</strain>
    </source>
</reference>
<dbReference type="EMBL" id="CP040896">
    <property type="protein sequence ID" value="QDA59925.1"/>
    <property type="molecule type" value="Genomic_DNA"/>
</dbReference>
<dbReference type="PANTHER" id="PTHR38593:SF1">
    <property type="entry name" value="BLR2558 PROTEIN"/>
    <property type="match status" value="1"/>
</dbReference>
<keyword evidence="5" id="KW-1185">Reference proteome</keyword>
<sequence>MKYFAYGFLGLVLLLGGSSCSSRQDAVDTAQKENEAKTAAQPNTPPAVEDDKNFDSEFMTKAASGGMLEVELGTAVAAKGATTEGKQFGQMMVKDHTKSNTELKAIAARKNITLPTALGDDHRKVYEDVTGKKGADMDKEYLKEMVKDHEEDVKEFTEASQKATDPEIKAFATKNVPVLQHHLDMANKMKDAVEARK</sequence>
<keyword evidence="2" id="KW-0732">Signal</keyword>
<evidence type="ECO:0000259" key="3">
    <source>
        <dbReference type="Pfam" id="PF13628"/>
    </source>
</evidence>
<dbReference type="OrthoDB" id="883203at2"/>
<evidence type="ECO:0000256" key="2">
    <source>
        <dbReference type="SAM" id="SignalP"/>
    </source>
</evidence>
<feature type="signal peptide" evidence="2">
    <location>
        <begin position="1"/>
        <end position="26"/>
    </location>
</feature>
<proteinExistence type="predicted"/>
<dbReference type="KEGG" id="hyj:FHG12_07290"/>
<accession>A0A5B7ZZV3</accession>
<evidence type="ECO:0000313" key="5">
    <source>
        <dbReference type="Proteomes" id="UP000305398"/>
    </source>
</evidence>
<organism evidence="4 5">
    <name type="scientific">Hymenobacter jejuensis</name>
    <dbReference type="NCBI Taxonomy" id="2502781"/>
    <lineage>
        <taxon>Bacteria</taxon>
        <taxon>Pseudomonadati</taxon>
        <taxon>Bacteroidota</taxon>
        <taxon>Cytophagia</taxon>
        <taxon>Cytophagales</taxon>
        <taxon>Hymenobacteraceae</taxon>
        <taxon>Hymenobacter</taxon>
    </lineage>
</organism>
<evidence type="ECO:0000313" key="4">
    <source>
        <dbReference type="EMBL" id="QDA59925.1"/>
    </source>
</evidence>
<dbReference type="Pfam" id="PF13628">
    <property type="entry name" value="DUF4142"/>
    <property type="match status" value="1"/>
</dbReference>
<evidence type="ECO:0000256" key="1">
    <source>
        <dbReference type="SAM" id="MobiDB-lite"/>
    </source>
</evidence>
<dbReference type="PANTHER" id="PTHR38593">
    <property type="entry name" value="BLR2558 PROTEIN"/>
    <property type="match status" value="1"/>
</dbReference>
<gene>
    <name evidence="4" type="ORF">FHG12_07290</name>
</gene>
<dbReference type="InterPro" id="IPR012347">
    <property type="entry name" value="Ferritin-like"/>
</dbReference>
<dbReference type="Proteomes" id="UP000305398">
    <property type="component" value="Chromosome"/>
</dbReference>